<evidence type="ECO:0000256" key="3">
    <source>
        <dbReference type="ARBA" id="ARBA00023016"/>
    </source>
</evidence>
<dbReference type="InterPro" id="IPR002571">
    <property type="entry name" value="HrcA"/>
</dbReference>
<feature type="domain" description="Heat-inducible transcription repressor HrcA C-terminal" evidence="5">
    <location>
        <begin position="89"/>
        <end position="229"/>
    </location>
</feature>
<dbReference type="Gene3D" id="1.10.10.10">
    <property type="entry name" value="Winged helix-like DNA-binding domain superfamily/Winged helix DNA-binding domain"/>
    <property type="match status" value="1"/>
</dbReference>
<dbReference type="SUPFAM" id="SSF46785">
    <property type="entry name" value="Winged helix' DNA-binding domain"/>
    <property type="match status" value="1"/>
</dbReference>
<gene>
    <name evidence="6" type="ORF">A2828_03650</name>
</gene>
<sequence>MPTITNRQGNILKTVIESYIGGAHPISSDFLNKSGYFRLSTATLRAEMATLERSGFLMQPHTSSGRIPTELAYRFFVEKNSSTWNLSNAIRDKLSQILKIWKQDKVSAVERAAEELADFFQGVSLVNLNLNNNPLFFQRLNYFRSQPEFYSHQVMDEMLNVLELLQSRRNLITESVDIDKTQVLIGKDIRLGKFKVLSLIIKPWHSRYGYSSGFIAAVGPMRMHYERAIPAVDFLGSLISEEK</sequence>
<reference evidence="6 7" key="1">
    <citation type="journal article" date="2016" name="Nat. Commun.">
        <title>Thousands of microbial genomes shed light on interconnected biogeochemical processes in an aquifer system.</title>
        <authorList>
            <person name="Anantharaman K."/>
            <person name="Brown C.T."/>
            <person name="Hug L.A."/>
            <person name="Sharon I."/>
            <person name="Castelle C.J."/>
            <person name="Probst A.J."/>
            <person name="Thomas B.C."/>
            <person name="Singh A."/>
            <person name="Wilkins M.J."/>
            <person name="Karaoz U."/>
            <person name="Brodie E.L."/>
            <person name="Williams K.H."/>
            <person name="Hubbard S.S."/>
            <person name="Banfield J.F."/>
        </authorList>
    </citation>
    <scope>NUCLEOTIDE SEQUENCE [LARGE SCALE GENOMIC DNA]</scope>
</reference>
<evidence type="ECO:0000313" key="7">
    <source>
        <dbReference type="Proteomes" id="UP000178869"/>
    </source>
</evidence>
<dbReference type="Pfam" id="PF01628">
    <property type="entry name" value="HrcA"/>
    <property type="match status" value="1"/>
</dbReference>
<keyword evidence="4" id="KW-0804">Transcription</keyword>
<dbReference type="Gene3D" id="3.30.450.40">
    <property type="match status" value="1"/>
</dbReference>
<dbReference type="PANTHER" id="PTHR34824">
    <property type="entry name" value="HEAT-INDUCIBLE TRANSCRIPTION REPRESSOR HRCA"/>
    <property type="match status" value="1"/>
</dbReference>
<dbReference type="InterPro" id="IPR021153">
    <property type="entry name" value="HrcA_C"/>
</dbReference>
<name>A0A1G2PH25_9BACT</name>
<evidence type="ECO:0000313" key="6">
    <source>
        <dbReference type="EMBL" id="OHA47039.1"/>
    </source>
</evidence>
<dbReference type="InterPro" id="IPR036388">
    <property type="entry name" value="WH-like_DNA-bd_sf"/>
</dbReference>
<evidence type="ECO:0000256" key="2">
    <source>
        <dbReference type="ARBA" id="ARBA00023015"/>
    </source>
</evidence>
<proteinExistence type="predicted"/>
<dbReference type="SUPFAM" id="SSF55781">
    <property type="entry name" value="GAF domain-like"/>
    <property type="match status" value="1"/>
</dbReference>
<dbReference type="EMBL" id="MHSR01000008">
    <property type="protein sequence ID" value="OHA47039.1"/>
    <property type="molecule type" value="Genomic_DNA"/>
</dbReference>
<dbReference type="Proteomes" id="UP000178869">
    <property type="component" value="Unassembled WGS sequence"/>
</dbReference>
<dbReference type="InterPro" id="IPR036390">
    <property type="entry name" value="WH_DNA-bd_sf"/>
</dbReference>
<dbReference type="GO" id="GO:0003677">
    <property type="term" value="F:DNA binding"/>
    <property type="evidence" value="ECO:0007669"/>
    <property type="project" value="InterPro"/>
</dbReference>
<keyword evidence="1" id="KW-0678">Repressor</keyword>
<comment type="caution">
    <text evidence="6">The sequence shown here is derived from an EMBL/GenBank/DDBJ whole genome shotgun (WGS) entry which is preliminary data.</text>
</comment>
<organism evidence="6 7">
    <name type="scientific">Candidatus Terrybacteria bacterium RIFCSPHIGHO2_01_FULL_43_35</name>
    <dbReference type="NCBI Taxonomy" id="1802361"/>
    <lineage>
        <taxon>Bacteria</taxon>
        <taxon>Candidatus Terryibacteriota</taxon>
    </lineage>
</organism>
<dbReference type="AlphaFoldDB" id="A0A1G2PH25"/>
<dbReference type="PANTHER" id="PTHR34824:SF1">
    <property type="entry name" value="HEAT-INDUCIBLE TRANSCRIPTION REPRESSOR HRCA"/>
    <property type="match status" value="1"/>
</dbReference>
<accession>A0A1G2PH25</accession>
<dbReference type="GO" id="GO:0045892">
    <property type="term" value="P:negative regulation of DNA-templated transcription"/>
    <property type="evidence" value="ECO:0007669"/>
    <property type="project" value="TreeGrafter"/>
</dbReference>
<keyword evidence="2" id="KW-0805">Transcription regulation</keyword>
<dbReference type="InterPro" id="IPR029016">
    <property type="entry name" value="GAF-like_dom_sf"/>
</dbReference>
<keyword evidence="3" id="KW-0346">Stress response</keyword>
<evidence type="ECO:0000256" key="1">
    <source>
        <dbReference type="ARBA" id="ARBA00022491"/>
    </source>
</evidence>
<protein>
    <recommendedName>
        <fullName evidence="5">Heat-inducible transcription repressor HrcA C-terminal domain-containing protein</fullName>
    </recommendedName>
</protein>
<evidence type="ECO:0000259" key="5">
    <source>
        <dbReference type="Pfam" id="PF01628"/>
    </source>
</evidence>
<evidence type="ECO:0000256" key="4">
    <source>
        <dbReference type="ARBA" id="ARBA00023163"/>
    </source>
</evidence>